<organism evidence="2 3">
    <name type="scientific">Oryzias melastigma</name>
    <name type="common">Marine medaka</name>
    <dbReference type="NCBI Taxonomy" id="30732"/>
    <lineage>
        <taxon>Eukaryota</taxon>
        <taxon>Metazoa</taxon>
        <taxon>Chordata</taxon>
        <taxon>Craniata</taxon>
        <taxon>Vertebrata</taxon>
        <taxon>Euteleostomi</taxon>
        <taxon>Actinopterygii</taxon>
        <taxon>Neopterygii</taxon>
        <taxon>Teleostei</taxon>
        <taxon>Neoteleostei</taxon>
        <taxon>Acanthomorphata</taxon>
        <taxon>Ovalentaria</taxon>
        <taxon>Atherinomorphae</taxon>
        <taxon>Beloniformes</taxon>
        <taxon>Adrianichthyidae</taxon>
        <taxon>Oryziinae</taxon>
        <taxon>Oryzias</taxon>
    </lineage>
</organism>
<reference evidence="2" key="1">
    <citation type="journal article" name="BMC Genomics">
        <title>Long-read sequencing and de novo genome assembly of marine medaka (Oryzias melastigma).</title>
        <authorList>
            <person name="Liang P."/>
            <person name="Saqib H.S.A."/>
            <person name="Ni X."/>
            <person name="Shen Y."/>
        </authorList>
    </citation>
    <scope>NUCLEOTIDE SEQUENCE</scope>
    <source>
        <strain evidence="2">Bigg-433</strain>
    </source>
</reference>
<name>A0A834F706_ORYME</name>
<sequence>MEEMNALLARRRKAAEKPEDAQNDDPNSPSPSTRSGQSCTDGAKKPWDRANSADRSMVSRLRAAGGSIDADSLDLDRMKQVKKDHFISLTLMFGDKVSEILPTSS</sequence>
<proteinExistence type="predicted"/>
<gene>
    <name evidence="2" type="ORF">FQA47_003997</name>
</gene>
<dbReference type="EMBL" id="WKFB01000437">
    <property type="protein sequence ID" value="KAF6723211.1"/>
    <property type="molecule type" value="Genomic_DNA"/>
</dbReference>
<feature type="compositionally biased region" description="Polar residues" evidence="1">
    <location>
        <begin position="24"/>
        <end position="40"/>
    </location>
</feature>
<evidence type="ECO:0000313" key="3">
    <source>
        <dbReference type="Proteomes" id="UP000646548"/>
    </source>
</evidence>
<feature type="compositionally biased region" description="Basic and acidic residues" evidence="1">
    <location>
        <begin position="42"/>
        <end position="52"/>
    </location>
</feature>
<feature type="region of interest" description="Disordered" evidence="1">
    <location>
        <begin position="1"/>
        <end position="57"/>
    </location>
</feature>
<accession>A0A834F706</accession>
<protein>
    <submittedName>
        <fullName evidence="2">Ena/VASP-like protein</fullName>
    </submittedName>
</protein>
<dbReference type="AlphaFoldDB" id="A0A834F706"/>
<dbReference type="Proteomes" id="UP000646548">
    <property type="component" value="Unassembled WGS sequence"/>
</dbReference>
<evidence type="ECO:0000313" key="2">
    <source>
        <dbReference type="EMBL" id="KAF6723211.1"/>
    </source>
</evidence>
<comment type="caution">
    <text evidence="2">The sequence shown here is derived from an EMBL/GenBank/DDBJ whole genome shotgun (WGS) entry which is preliminary data.</text>
</comment>
<evidence type="ECO:0000256" key="1">
    <source>
        <dbReference type="SAM" id="MobiDB-lite"/>
    </source>
</evidence>